<dbReference type="EMBL" id="JAGPXC010000010">
    <property type="protein sequence ID" value="KAH6646397.1"/>
    <property type="molecule type" value="Genomic_DNA"/>
</dbReference>
<dbReference type="InterPro" id="IPR036322">
    <property type="entry name" value="WD40_repeat_dom_sf"/>
</dbReference>
<evidence type="ECO:0000256" key="1">
    <source>
        <dbReference type="ARBA" id="ARBA00004123"/>
    </source>
</evidence>
<feature type="compositionally biased region" description="Basic and acidic residues" evidence="4">
    <location>
        <begin position="1"/>
        <end position="11"/>
    </location>
</feature>
<comment type="caution">
    <text evidence="5">The sequence shown here is derived from an EMBL/GenBank/DDBJ whole genome shotgun (WGS) entry which is preliminary data.</text>
</comment>
<proteinExistence type="predicted"/>
<feature type="compositionally biased region" description="Acidic residues" evidence="4">
    <location>
        <begin position="688"/>
        <end position="704"/>
    </location>
</feature>
<feature type="compositionally biased region" description="Basic and acidic residues" evidence="4">
    <location>
        <begin position="645"/>
        <end position="672"/>
    </location>
</feature>
<evidence type="ECO:0000313" key="6">
    <source>
        <dbReference type="Proteomes" id="UP000758603"/>
    </source>
</evidence>
<keyword evidence="6" id="KW-1185">Reference proteome</keyword>
<feature type="region of interest" description="Disordered" evidence="4">
    <location>
        <begin position="758"/>
        <end position="814"/>
    </location>
</feature>
<feature type="compositionally biased region" description="Polar residues" evidence="4">
    <location>
        <begin position="89"/>
        <end position="99"/>
    </location>
</feature>
<keyword evidence="3" id="KW-0539">Nucleus</keyword>
<name>A0A9P8UBQ6_9PEZI</name>
<reference evidence="5" key="1">
    <citation type="journal article" date="2021" name="Nat. Commun.">
        <title>Genetic determinants of endophytism in the Arabidopsis root mycobiome.</title>
        <authorList>
            <person name="Mesny F."/>
            <person name="Miyauchi S."/>
            <person name="Thiergart T."/>
            <person name="Pickel B."/>
            <person name="Atanasova L."/>
            <person name="Karlsson M."/>
            <person name="Huettel B."/>
            <person name="Barry K.W."/>
            <person name="Haridas S."/>
            <person name="Chen C."/>
            <person name="Bauer D."/>
            <person name="Andreopoulos W."/>
            <person name="Pangilinan J."/>
            <person name="LaButti K."/>
            <person name="Riley R."/>
            <person name="Lipzen A."/>
            <person name="Clum A."/>
            <person name="Drula E."/>
            <person name="Henrissat B."/>
            <person name="Kohler A."/>
            <person name="Grigoriev I.V."/>
            <person name="Martin F.M."/>
            <person name="Hacquard S."/>
        </authorList>
    </citation>
    <scope>NUCLEOTIDE SEQUENCE</scope>
    <source>
        <strain evidence="5">MPI-SDFR-AT-0073</strain>
    </source>
</reference>
<dbReference type="SUPFAM" id="SSF50978">
    <property type="entry name" value="WD40 repeat-like"/>
    <property type="match status" value="1"/>
</dbReference>
<feature type="compositionally biased region" description="Basic and acidic residues" evidence="4">
    <location>
        <begin position="102"/>
        <end position="114"/>
    </location>
</feature>
<comment type="subcellular location">
    <subcellularLocation>
        <location evidence="1">Nucleus</location>
    </subcellularLocation>
</comment>
<gene>
    <name evidence="5" type="ORF">BKA67DRAFT_696258</name>
</gene>
<feature type="region of interest" description="Disordered" evidence="4">
    <location>
        <begin position="645"/>
        <end position="714"/>
    </location>
</feature>
<dbReference type="Proteomes" id="UP000758603">
    <property type="component" value="Unassembled WGS sequence"/>
</dbReference>
<dbReference type="PANTHER" id="PTHR15052">
    <property type="entry name" value="RNA POLYMERASE III TRANSCRIPTION INITIATION FACTOR COMPLEX SUBUNIT"/>
    <property type="match status" value="1"/>
</dbReference>
<dbReference type="PANTHER" id="PTHR15052:SF2">
    <property type="entry name" value="GENERAL TRANSCRIPTION FACTOR 3C POLYPEPTIDE 2"/>
    <property type="match status" value="1"/>
</dbReference>
<dbReference type="RefSeq" id="XP_045952911.1">
    <property type="nucleotide sequence ID" value="XM_046109341.1"/>
</dbReference>
<sequence length="814" mass="91402">MRTRKSNQEKRFHQHAFVALDSSDEEDLRRAAKERNDDSDEGFVDDPANHEPDDEDGLENAELTAASESESDDPVEYKIMSHKGRHRSSLTSGRSQEGAENTVERAPGDVRRYPDEPSMKWTRSYMGPVSRHVHLAQLCGYWFGDRDSYRRIINIFVLLWSPYDLFPPKLIRDKDLAMAKNPWLPQTFWADQQKKLVDWYFNYLSTRQKPSLSQPIQQTNAERWFLPRAETQMTTFLGPYSSQVKQKTKQDQAVALSSNGAPIEKEDTVTEPSGGWMLDVGGIPLSIDWAPRTEAVDQLLALTVIPYSDQAYYQSPDEAPPEGSLKQGNVQIWSIGTRKDDKGIVAFAQSQPYRAAALCFDGWGRAIRIQWCPVPLSVGSTTGLLAFLASDGKVRVVEVKQSWNERGKRSFEEIREPLATLELKGEYNISIISFTWMNMNRIAVGHSDGSVAIWSLYPCVMLQRHPIHSSPVIDIKSGYPSHPFVLATVPTGGVVTITDLSRPNAELAYVPNLMVSFQPGVLAWSEHLRGFVSLWPSSSPSNIAMSFMSVRAWPQSRFVVAISGQPTCAAVGRCHPYLLVGSTDGTLWLSNPFRRVFFHKRKHRKLKVFQHDYQTLPASDGSGQQGDHEIPRGICRILNDFKPLENSHPRHDKSGAQVRQRHDAQKKKEQQKRNKKKKGKGKAKQEAAAEESEGVDVDSDPDEELVGRGTGDVVNCDPLQRISAVAWNPNVEFSWWAAVAMASGLVRVMDLGEEQAARRKQRHGDLGEGEGEDNNEDATVDMEEDIDEEVEDDAFGEEDISADEASDITMEDGF</sequence>
<dbReference type="Gene3D" id="2.130.10.10">
    <property type="entry name" value="YVTN repeat-like/Quinoprotein amine dehydrogenase"/>
    <property type="match status" value="1"/>
</dbReference>
<dbReference type="GO" id="GO:0005634">
    <property type="term" value="C:nucleus"/>
    <property type="evidence" value="ECO:0007669"/>
    <property type="project" value="UniProtKB-SubCell"/>
</dbReference>
<organism evidence="5 6">
    <name type="scientific">Truncatella angustata</name>
    <dbReference type="NCBI Taxonomy" id="152316"/>
    <lineage>
        <taxon>Eukaryota</taxon>
        <taxon>Fungi</taxon>
        <taxon>Dikarya</taxon>
        <taxon>Ascomycota</taxon>
        <taxon>Pezizomycotina</taxon>
        <taxon>Sordariomycetes</taxon>
        <taxon>Xylariomycetidae</taxon>
        <taxon>Amphisphaeriales</taxon>
        <taxon>Sporocadaceae</taxon>
        <taxon>Truncatella</taxon>
    </lineage>
</organism>
<evidence type="ECO:0000256" key="4">
    <source>
        <dbReference type="SAM" id="MobiDB-lite"/>
    </source>
</evidence>
<protein>
    <submittedName>
        <fullName evidence="5">Uncharacterized protein</fullName>
    </submittedName>
</protein>
<feature type="region of interest" description="Disordered" evidence="4">
    <location>
        <begin position="1"/>
        <end position="114"/>
    </location>
</feature>
<evidence type="ECO:0000256" key="3">
    <source>
        <dbReference type="ARBA" id="ARBA00023242"/>
    </source>
</evidence>
<dbReference type="GO" id="GO:0000127">
    <property type="term" value="C:transcription factor TFIIIC complex"/>
    <property type="evidence" value="ECO:0007669"/>
    <property type="project" value="TreeGrafter"/>
</dbReference>
<dbReference type="GeneID" id="70138232"/>
<feature type="compositionally biased region" description="Acidic residues" evidence="4">
    <location>
        <begin position="767"/>
        <end position="814"/>
    </location>
</feature>
<feature type="compositionally biased region" description="Basic and acidic residues" evidence="4">
    <location>
        <begin position="27"/>
        <end position="36"/>
    </location>
</feature>
<evidence type="ECO:0000313" key="5">
    <source>
        <dbReference type="EMBL" id="KAH6646397.1"/>
    </source>
</evidence>
<evidence type="ECO:0000256" key="2">
    <source>
        <dbReference type="ARBA" id="ARBA00023163"/>
    </source>
</evidence>
<dbReference type="GO" id="GO:0006383">
    <property type="term" value="P:transcription by RNA polymerase III"/>
    <property type="evidence" value="ECO:0007669"/>
    <property type="project" value="TreeGrafter"/>
</dbReference>
<dbReference type="OrthoDB" id="529367at2759"/>
<dbReference type="InterPro" id="IPR052416">
    <property type="entry name" value="GTF3C_component"/>
</dbReference>
<feature type="compositionally biased region" description="Basic residues" evidence="4">
    <location>
        <begin position="673"/>
        <end position="682"/>
    </location>
</feature>
<accession>A0A9P8UBQ6</accession>
<dbReference type="InterPro" id="IPR015943">
    <property type="entry name" value="WD40/YVTN_repeat-like_dom_sf"/>
</dbReference>
<dbReference type="AlphaFoldDB" id="A0A9P8UBQ6"/>
<keyword evidence="2" id="KW-0804">Transcription</keyword>